<keyword evidence="1" id="KW-0812">Transmembrane</keyword>
<comment type="caution">
    <text evidence="2">The sequence shown here is derived from an EMBL/GenBank/DDBJ whole genome shotgun (WGS) entry which is preliminary data.</text>
</comment>
<keyword evidence="1" id="KW-1133">Transmembrane helix</keyword>
<keyword evidence="3" id="KW-1185">Reference proteome</keyword>
<name>A0A1R2BXN4_9CILI</name>
<sequence>MKYLKLRKIEATRILAKLLTSEDKQIERYTPYITIIPISFVMTILPYRFTMRQLLKLLEINGFEANVNKKNLFIATPNVSLFSELNKILDDVEMKQEKIQNSIQKASDNLKLALESNKILKSMLELSIENEKHWTKLLG</sequence>
<accession>A0A1R2BXN4</accession>
<feature type="transmembrane region" description="Helical" evidence="1">
    <location>
        <begin position="29"/>
        <end position="47"/>
    </location>
</feature>
<reference evidence="2 3" key="1">
    <citation type="submission" date="2016-11" db="EMBL/GenBank/DDBJ databases">
        <title>The macronuclear genome of Stentor coeruleus: a giant cell with tiny introns.</title>
        <authorList>
            <person name="Slabodnick M."/>
            <person name="Ruby J.G."/>
            <person name="Reiff S.B."/>
            <person name="Swart E.C."/>
            <person name="Gosai S."/>
            <person name="Prabakaran S."/>
            <person name="Witkowska E."/>
            <person name="Larue G.E."/>
            <person name="Fisher S."/>
            <person name="Freeman R.M."/>
            <person name="Gunawardena J."/>
            <person name="Chu W."/>
            <person name="Stover N.A."/>
            <person name="Gregory B.D."/>
            <person name="Nowacki M."/>
            <person name="Derisi J."/>
            <person name="Roy S.W."/>
            <person name="Marshall W.F."/>
            <person name="Sood P."/>
        </authorList>
    </citation>
    <scope>NUCLEOTIDE SEQUENCE [LARGE SCALE GENOMIC DNA]</scope>
    <source>
        <strain evidence="2">WM001</strain>
    </source>
</reference>
<organism evidence="2 3">
    <name type="scientific">Stentor coeruleus</name>
    <dbReference type="NCBI Taxonomy" id="5963"/>
    <lineage>
        <taxon>Eukaryota</taxon>
        <taxon>Sar</taxon>
        <taxon>Alveolata</taxon>
        <taxon>Ciliophora</taxon>
        <taxon>Postciliodesmatophora</taxon>
        <taxon>Heterotrichea</taxon>
        <taxon>Heterotrichida</taxon>
        <taxon>Stentoridae</taxon>
        <taxon>Stentor</taxon>
    </lineage>
</organism>
<dbReference type="EMBL" id="MPUH01000376">
    <property type="protein sequence ID" value="OMJ81558.1"/>
    <property type="molecule type" value="Genomic_DNA"/>
</dbReference>
<evidence type="ECO:0000313" key="3">
    <source>
        <dbReference type="Proteomes" id="UP000187209"/>
    </source>
</evidence>
<dbReference type="AlphaFoldDB" id="A0A1R2BXN4"/>
<evidence type="ECO:0000256" key="1">
    <source>
        <dbReference type="SAM" id="Phobius"/>
    </source>
</evidence>
<evidence type="ECO:0000313" key="2">
    <source>
        <dbReference type="EMBL" id="OMJ81558.1"/>
    </source>
</evidence>
<protein>
    <submittedName>
        <fullName evidence="2">Uncharacterized protein</fullName>
    </submittedName>
</protein>
<proteinExistence type="predicted"/>
<dbReference type="Proteomes" id="UP000187209">
    <property type="component" value="Unassembled WGS sequence"/>
</dbReference>
<keyword evidence="1" id="KW-0472">Membrane</keyword>
<gene>
    <name evidence="2" type="ORF">SteCoe_17969</name>
</gene>